<keyword evidence="1" id="KW-1133">Transmembrane helix</keyword>
<comment type="caution">
    <text evidence="2">The sequence shown here is derived from an EMBL/GenBank/DDBJ whole genome shotgun (WGS) entry which is preliminary data.</text>
</comment>
<organism evidence="2 3">
    <name type="scientific">Brevibacillus panacihumi</name>
    <dbReference type="NCBI Taxonomy" id="497735"/>
    <lineage>
        <taxon>Bacteria</taxon>
        <taxon>Bacillati</taxon>
        <taxon>Bacillota</taxon>
        <taxon>Bacilli</taxon>
        <taxon>Bacillales</taxon>
        <taxon>Paenibacillaceae</taxon>
        <taxon>Brevibacillus</taxon>
    </lineage>
</organism>
<dbReference type="Proteomes" id="UP000281915">
    <property type="component" value="Unassembled WGS sequence"/>
</dbReference>
<accession>A0A3M8CS30</accession>
<sequence>MAVIGILAIAGIIAMAEVPRLRRKGHKKELWVFMLLLLLGTGISIAESLSVKVPNPIDGIAYLYKPINDFIQGILK</sequence>
<protein>
    <submittedName>
        <fullName evidence="2">Uncharacterized protein</fullName>
    </submittedName>
</protein>
<feature type="transmembrane region" description="Helical" evidence="1">
    <location>
        <begin position="32"/>
        <end position="51"/>
    </location>
</feature>
<reference evidence="2 3" key="1">
    <citation type="submission" date="2018-10" db="EMBL/GenBank/DDBJ databases">
        <title>Phylogenomics of Brevibacillus.</title>
        <authorList>
            <person name="Dunlap C."/>
        </authorList>
    </citation>
    <scope>NUCLEOTIDE SEQUENCE [LARGE SCALE GENOMIC DNA]</scope>
    <source>
        <strain evidence="2 3">JCM 15085</strain>
    </source>
</reference>
<name>A0A3M8CS30_9BACL</name>
<proteinExistence type="predicted"/>
<keyword evidence="1" id="KW-0812">Transmembrane</keyword>
<gene>
    <name evidence="2" type="ORF">EDM58_10850</name>
</gene>
<evidence type="ECO:0000313" key="2">
    <source>
        <dbReference type="EMBL" id="RNB78596.1"/>
    </source>
</evidence>
<dbReference type="RefSeq" id="WP_122913351.1">
    <property type="nucleotide sequence ID" value="NZ_RHHT01000023.1"/>
</dbReference>
<dbReference type="EMBL" id="RHHT01000023">
    <property type="protein sequence ID" value="RNB78596.1"/>
    <property type="molecule type" value="Genomic_DNA"/>
</dbReference>
<evidence type="ECO:0000313" key="3">
    <source>
        <dbReference type="Proteomes" id="UP000281915"/>
    </source>
</evidence>
<keyword evidence="1" id="KW-0472">Membrane</keyword>
<evidence type="ECO:0000256" key="1">
    <source>
        <dbReference type="SAM" id="Phobius"/>
    </source>
</evidence>
<dbReference type="AlphaFoldDB" id="A0A3M8CS30"/>